<name>B6HLC6_PENRW</name>
<dbReference type="EMBL" id="AM920436">
    <property type="protein sequence ID" value="CAP96547.1"/>
    <property type="molecule type" value="Genomic_DNA"/>
</dbReference>
<accession>B6HLC6</accession>
<evidence type="ECO:0000313" key="2">
    <source>
        <dbReference type="Proteomes" id="UP000000724"/>
    </source>
</evidence>
<dbReference type="Proteomes" id="UP000000724">
    <property type="component" value="Contig Pc00c21"/>
</dbReference>
<sequence>MGYIHGSCPECFDSGTALKWGMGMGIGINEHMSGRTGVINAIERLKYPDDNLGREIEKEAHLTRIEIWAEGEAYGQDSKFYLLTRSSVCDKYRSSKGEALS</sequence>
<dbReference type="VEuPathDB" id="FungiDB:PCH_Pc21g16500"/>
<dbReference type="AlphaFoldDB" id="B6HLC6"/>
<dbReference type="HOGENOM" id="CLU_2292599_0_0_1"/>
<proteinExistence type="predicted"/>
<keyword evidence="2" id="KW-1185">Reference proteome</keyword>
<reference evidence="1 2" key="1">
    <citation type="journal article" date="2008" name="Nat. Biotechnol.">
        <title>Genome sequencing and analysis of the filamentous fungus Penicillium chrysogenum.</title>
        <authorList>
            <person name="van den Berg M.A."/>
            <person name="Albang R."/>
            <person name="Albermann K."/>
            <person name="Badger J.H."/>
            <person name="Daran J.-M."/>
            <person name="Driessen A.J.M."/>
            <person name="Garcia-Estrada C."/>
            <person name="Fedorova N.D."/>
            <person name="Harris D.M."/>
            <person name="Heijne W.H.M."/>
            <person name="Joardar V.S."/>
            <person name="Kiel J.A.K.W."/>
            <person name="Kovalchuk A."/>
            <person name="Martin J.F."/>
            <person name="Nierman W.C."/>
            <person name="Nijland J.G."/>
            <person name="Pronk J.T."/>
            <person name="Roubos J.A."/>
            <person name="van der Klei I.J."/>
            <person name="van Peij N.N.M.E."/>
            <person name="Veenhuis M."/>
            <person name="von Doehren H."/>
            <person name="Wagner C."/>
            <person name="Wortman J.R."/>
            <person name="Bovenberg R.A.L."/>
        </authorList>
    </citation>
    <scope>NUCLEOTIDE SEQUENCE [LARGE SCALE GENOMIC DNA]</scope>
    <source>
        <strain evidence="2">ATCC 28089 / DSM 1075 / NRRL 1951 / Wisconsin 54-1255</strain>
    </source>
</reference>
<gene>
    <name evidence="1" type="ORF">Pc21g16500</name>
    <name evidence="1" type="ORF">PCH_Pc21g16500</name>
</gene>
<protein>
    <submittedName>
        <fullName evidence="1">Uncharacterized protein</fullName>
    </submittedName>
</protein>
<organism evidence="1 2">
    <name type="scientific">Penicillium rubens (strain ATCC 28089 / DSM 1075 / NRRL 1951 / Wisconsin 54-1255)</name>
    <name type="common">Penicillium chrysogenum</name>
    <dbReference type="NCBI Taxonomy" id="500485"/>
    <lineage>
        <taxon>Eukaryota</taxon>
        <taxon>Fungi</taxon>
        <taxon>Dikarya</taxon>
        <taxon>Ascomycota</taxon>
        <taxon>Pezizomycotina</taxon>
        <taxon>Eurotiomycetes</taxon>
        <taxon>Eurotiomycetidae</taxon>
        <taxon>Eurotiales</taxon>
        <taxon>Aspergillaceae</taxon>
        <taxon>Penicillium</taxon>
        <taxon>Penicillium chrysogenum species complex</taxon>
    </lineage>
</organism>
<evidence type="ECO:0000313" key="1">
    <source>
        <dbReference type="EMBL" id="CAP96547.1"/>
    </source>
</evidence>